<sequence length="290" mass="31532">MQFFYLLSFVAVVSNAAALPQPAEISDKHSSNVDIALASCLSARSYQPELNSQKNSATLMSLERRADSDGASGGNGGKSGPPLLTPQDVKDIIASFFKDSDLTSANISSTIDRVKDGIVSFYKEGEKAEKEIGGAAGRMLKRYIERAIYVIVALIGWMEKELNNIFRVTRFAVGAVKFADIFRAFVAARAESARLADKKEREVTGAVLNILAKTGTVIENVNTINTSFKEIFSNRIALFTLLGSPLLKFESVKVLYGQISNVVTSLHKFVADQQTIHDGIIKALEPPPPK</sequence>
<dbReference type="Proteomes" id="UP001648503">
    <property type="component" value="Unassembled WGS sequence"/>
</dbReference>
<dbReference type="EMBL" id="JAFCIX010000569">
    <property type="protein sequence ID" value="KAH6586979.1"/>
    <property type="molecule type" value="Genomic_DNA"/>
</dbReference>
<feature type="signal peptide" evidence="1">
    <location>
        <begin position="1"/>
        <end position="18"/>
    </location>
</feature>
<accession>A0ABQ8EUX0</accession>
<reference evidence="2 3" key="1">
    <citation type="submission" date="2021-02" db="EMBL/GenBank/DDBJ databases">
        <title>Variation within the Batrachochytrium salamandrivorans European outbreak.</title>
        <authorList>
            <person name="Kelly M."/>
            <person name="Pasmans F."/>
            <person name="Shea T.P."/>
            <person name="Munoz J.F."/>
            <person name="Carranza S."/>
            <person name="Cuomo C.A."/>
            <person name="Martel A."/>
        </authorList>
    </citation>
    <scope>NUCLEOTIDE SEQUENCE [LARGE SCALE GENOMIC DNA]</scope>
    <source>
        <strain evidence="2 3">AMFP18/2</strain>
    </source>
</reference>
<organism evidence="2 3">
    <name type="scientific">Batrachochytrium salamandrivorans</name>
    <dbReference type="NCBI Taxonomy" id="1357716"/>
    <lineage>
        <taxon>Eukaryota</taxon>
        <taxon>Fungi</taxon>
        <taxon>Fungi incertae sedis</taxon>
        <taxon>Chytridiomycota</taxon>
        <taxon>Chytridiomycota incertae sedis</taxon>
        <taxon>Chytridiomycetes</taxon>
        <taxon>Rhizophydiales</taxon>
        <taxon>Rhizophydiales incertae sedis</taxon>
        <taxon>Batrachochytrium</taxon>
    </lineage>
</organism>
<comment type="caution">
    <text evidence="2">The sequence shown here is derived from an EMBL/GenBank/DDBJ whole genome shotgun (WGS) entry which is preliminary data.</text>
</comment>
<protein>
    <submittedName>
        <fullName evidence="2">Uncharacterized protein</fullName>
    </submittedName>
</protein>
<evidence type="ECO:0000256" key="1">
    <source>
        <dbReference type="SAM" id="SignalP"/>
    </source>
</evidence>
<evidence type="ECO:0000313" key="3">
    <source>
        <dbReference type="Proteomes" id="UP001648503"/>
    </source>
</evidence>
<name>A0ABQ8EUX0_9FUNG</name>
<keyword evidence="1" id="KW-0732">Signal</keyword>
<proteinExistence type="predicted"/>
<feature type="chain" id="PRO_5046930174" evidence="1">
    <location>
        <begin position="19"/>
        <end position="290"/>
    </location>
</feature>
<gene>
    <name evidence="2" type="ORF">BASA50_000028</name>
</gene>
<keyword evidence="3" id="KW-1185">Reference proteome</keyword>
<evidence type="ECO:0000313" key="2">
    <source>
        <dbReference type="EMBL" id="KAH6586979.1"/>
    </source>
</evidence>